<dbReference type="Pfam" id="PF00096">
    <property type="entry name" value="zf-C2H2"/>
    <property type="match status" value="6"/>
</dbReference>
<dbReference type="FunFam" id="3.30.160.60:FF:000624">
    <property type="entry name" value="zinc finger protein 697"/>
    <property type="match status" value="1"/>
</dbReference>
<name>A0AAN9TPG8_9HEMI</name>
<comment type="caution">
    <text evidence="11">The sequence shown here is derived from an EMBL/GenBank/DDBJ whole genome shotgun (WGS) entry which is preliminary data.</text>
</comment>
<proteinExistence type="predicted"/>
<feature type="domain" description="C2H2-type" evidence="10">
    <location>
        <begin position="1193"/>
        <end position="1215"/>
    </location>
</feature>
<dbReference type="EMBL" id="JBBCAQ010000007">
    <property type="protein sequence ID" value="KAK7602805.1"/>
    <property type="molecule type" value="Genomic_DNA"/>
</dbReference>
<feature type="domain" description="C2H2-type" evidence="10">
    <location>
        <begin position="1080"/>
        <end position="1107"/>
    </location>
</feature>
<feature type="domain" description="C2H2-type" evidence="10">
    <location>
        <begin position="974"/>
        <end position="1002"/>
    </location>
</feature>
<evidence type="ECO:0000256" key="9">
    <source>
        <dbReference type="SAM" id="MobiDB-lite"/>
    </source>
</evidence>
<feature type="region of interest" description="Disordered" evidence="9">
    <location>
        <begin position="375"/>
        <end position="397"/>
    </location>
</feature>
<accession>A0AAN9TPG8</accession>
<feature type="domain" description="C2H2-type" evidence="10">
    <location>
        <begin position="357"/>
        <end position="384"/>
    </location>
</feature>
<feature type="region of interest" description="Disordered" evidence="9">
    <location>
        <begin position="476"/>
        <end position="529"/>
    </location>
</feature>
<evidence type="ECO:0000313" key="12">
    <source>
        <dbReference type="Proteomes" id="UP001367676"/>
    </source>
</evidence>
<dbReference type="InterPro" id="IPR013087">
    <property type="entry name" value="Znf_C2H2_type"/>
</dbReference>
<feature type="domain" description="C2H2-type" evidence="10">
    <location>
        <begin position="1108"/>
        <end position="1130"/>
    </location>
</feature>
<feature type="domain" description="C2H2-type" evidence="10">
    <location>
        <begin position="217"/>
        <end position="245"/>
    </location>
</feature>
<evidence type="ECO:0000256" key="2">
    <source>
        <dbReference type="ARBA" id="ARBA00022723"/>
    </source>
</evidence>
<feature type="domain" description="C2H2-type" evidence="10">
    <location>
        <begin position="1051"/>
        <end position="1079"/>
    </location>
</feature>
<dbReference type="GO" id="GO:0008270">
    <property type="term" value="F:zinc ion binding"/>
    <property type="evidence" value="ECO:0007669"/>
    <property type="project" value="UniProtKB-KW"/>
</dbReference>
<feature type="domain" description="C2H2-type" evidence="10">
    <location>
        <begin position="899"/>
        <end position="922"/>
    </location>
</feature>
<dbReference type="InterPro" id="IPR036236">
    <property type="entry name" value="Znf_C2H2_sf"/>
</dbReference>
<keyword evidence="4 8" id="KW-0863">Zinc-finger</keyword>
<evidence type="ECO:0000256" key="6">
    <source>
        <dbReference type="ARBA" id="ARBA00023125"/>
    </source>
</evidence>
<dbReference type="FunFam" id="3.30.160.60:FF:000688">
    <property type="entry name" value="zinc finger protein 197 isoform X1"/>
    <property type="match status" value="1"/>
</dbReference>
<feature type="region of interest" description="Disordered" evidence="9">
    <location>
        <begin position="1336"/>
        <end position="1361"/>
    </location>
</feature>
<comment type="subcellular location">
    <subcellularLocation>
        <location evidence="1">Nucleus</location>
    </subcellularLocation>
</comment>
<keyword evidence="7" id="KW-0539">Nucleus</keyword>
<keyword evidence="3" id="KW-0677">Repeat</keyword>
<dbReference type="GO" id="GO:0005634">
    <property type="term" value="C:nucleus"/>
    <property type="evidence" value="ECO:0007669"/>
    <property type="project" value="UniProtKB-SubCell"/>
</dbReference>
<feature type="domain" description="C2H2-type" evidence="10">
    <location>
        <begin position="329"/>
        <end position="356"/>
    </location>
</feature>
<feature type="domain" description="C2H2-type" evidence="10">
    <location>
        <begin position="1023"/>
        <end position="1050"/>
    </location>
</feature>
<dbReference type="FunFam" id="3.30.160.60:FF:000100">
    <property type="entry name" value="Zinc finger 45-like"/>
    <property type="match status" value="1"/>
</dbReference>
<sequence>MGFTCKRNSSRCTAEKPSVCSNINKTKPIGRRTITAKPSSSLKKPVVKAGQIKFSSKSSSAKRMLTQPGLTPSGSKDVAGCEDSKKINCAAGGPKRNRSGAPGGDRLAASRLSTAGSSKTNCDAAAKDQSLREINADRSPVAVSSDELIEAANCADEDAAQPKTAIGRKRAADERFDKMAVVIDGRRRFQCDVCNYACAQQRSMRQHYTLHTGERRFTCEQCGRQFRLYCTLRKHILGVHEGERRYGCEVCGRHFSTNCYLQTHRQMHTGERLFVCDVCGASYCHPGSLRVHQETHAPASYRCTECHKTFAHFNGFRLHMKRHRGELSHRCDVCGKTFIDGQPLRRHQVVHSDERPFACDVCGATFKRSMYLRSHRKTHSLATTPAQRPPFGSEDCSERVSEHDACVARAGRKRVPLTTKRRLSPSVKEERAKIVKSKKIRLLDSAAAPSTAAANKSDAAPKDDVVVASSLRVPKTTTAAPLTPTAKGKSGATKGKGRRAEVKVKSTSPPSEGKGQQAEVKVKSTPPSTTRFRKILPKLELKSPTAKSAVSKVDEIAVGKGKKRAVSKVKKSVATKVNESAVAKVEESVAESSAKSATSEAKAAPSKPAPEEASAGSSTPQKDAQRLVIDCDDCQFSTSSAWAMHRHYITAHPDPIQDEQHTCFHCNYTCKRKYDIKRHIVNVHLPRLESNVEVLTCGICWHNYSSKSALRRHVVLKHFPGNGNESAGTPQYSKGRWNRGYCCDICGRGYEKQREMLAHREVFHATAQPMRWSAFQTSKGKLKGCAKCRGLYRAGRFFDEHTCVSKEDDAVTEQRMAELLRAKPSFRCDVCSFSFMWKPIFRQHREVTHAEAEPLNWDAVDVVEVPHYCAACYMAFDEEAAMAQHECVQTELEAKPKCHVCQLCGGSYQRKSDYRRHCRIRHGIADVKEAGEAGEPERRKPVIHCPYCEKTAMTRSHMLAHIKEVHDIETDSPFVCVVCNKVFKRKATLDTHNQVYHPKGENASENERILSENQILLNGEPAYHCVICNRNMFNAIRFLAHHRLHFVERKFTCDLCGKQTRTQHQLNTHIKIIHLNIRNYECDICHKSFHSKQSCEEHRRIHTGERPFSCEICGKTFIAMNALFTHKKFHDDFFAHACHLCPKKFKVRRSLTNHIRTHTGERPFQCDMCSKTFNNSSRFSYHKKVTHSDNRPHKCTLCGSRFKANKFLLRHMKLHKVRTHIQFRRRNNPEYFAAQDAAAAAAAAAANADFEKGLHEIVSNDEEKSVPTITALLQPQIEYKIIESDASLAAAVGPIVYCASVDTPAIIGGEKSFADLVDATLRYDQNEHQLANMNEDGLDSSSAAAADAAQATSYPSSSTTH</sequence>
<evidence type="ECO:0000256" key="1">
    <source>
        <dbReference type="ARBA" id="ARBA00004123"/>
    </source>
</evidence>
<evidence type="ECO:0000313" key="11">
    <source>
        <dbReference type="EMBL" id="KAK7602805.1"/>
    </source>
</evidence>
<protein>
    <recommendedName>
        <fullName evidence="10">C2H2-type domain-containing protein</fullName>
    </recommendedName>
</protein>
<dbReference type="GO" id="GO:0048598">
    <property type="term" value="P:embryonic morphogenesis"/>
    <property type="evidence" value="ECO:0007669"/>
    <property type="project" value="UniProtKB-ARBA"/>
</dbReference>
<keyword evidence="6" id="KW-0238">DNA-binding</keyword>
<dbReference type="PROSITE" id="PS00028">
    <property type="entry name" value="ZINC_FINGER_C2H2_1"/>
    <property type="match status" value="18"/>
</dbReference>
<dbReference type="FunFam" id="3.30.160.60:FF:000671">
    <property type="entry name" value="Zinc finger protein 26"/>
    <property type="match status" value="1"/>
</dbReference>
<feature type="domain" description="C2H2-type" evidence="10">
    <location>
        <begin position="274"/>
        <end position="297"/>
    </location>
</feature>
<evidence type="ECO:0000259" key="10">
    <source>
        <dbReference type="PROSITE" id="PS50157"/>
    </source>
</evidence>
<dbReference type="SMART" id="SM00355">
    <property type="entry name" value="ZnF_C2H2"/>
    <property type="match status" value="22"/>
</dbReference>
<dbReference type="InterPro" id="IPR050331">
    <property type="entry name" value="Zinc_finger"/>
</dbReference>
<feature type="compositionally biased region" description="Low complexity" evidence="9">
    <location>
        <begin position="476"/>
        <end position="493"/>
    </location>
</feature>
<dbReference type="Gene3D" id="3.30.160.60">
    <property type="entry name" value="Classic Zinc Finger"/>
    <property type="match status" value="16"/>
</dbReference>
<feature type="domain" description="C2H2-type" evidence="10">
    <location>
        <begin position="826"/>
        <end position="854"/>
    </location>
</feature>
<evidence type="ECO:0000256" key="8">
    <source>
        <dbReference type="PROSITE-ProRule" id="PRU00042"/>
    </source>
</evidence>
<dbReference type="PANTHER" id="PTHR16515:SF49">
    <property type="entry name" value="GASTRULA ZINC FINGER PROTEIN XLCGF49.1-LIKE-RELATED"/>
    <property type="match status" value="1"/>
</dbReference>
<evidence type="ECO:0000256" key="3">
    <source>
        <dbReference type="ARBA" id="ARBA00022737"/>
    </source>
</evidence>
<keyword evidence="2" id="KW-0479">Metal-binding</keyword>
<feature type="domain" description="C2H2-type" evidence="10">
    <location>
        <begin position="189"/>
        <end position="216"/>
    </location>
</feature>
<dbReference type="PROSITE" id="PS50157">
    <property type="entry name" value="ZINC_FINGER_C2H2_2"/>
    <property type="match status" value="18"/>
</dbReference>
<feature type="domain" description="C2H2-type" evidence="10">
    <location>
        <begin position="246"/>
        <end position="273"/>
    </location>
</feature>
<dbReference type="Proteomes" id="UP001367676">
    <property type="component" value="Unassembled WGS sequence"/>
</dbReference>
<dbReference type="PANTHER" id="PTHR16515">
    <property type="entry name" value="PR DOMAIN ZINC FINGER PROTEIN"/>
    <property type="match status" value="1"/>
</dbReference>
<feature type="compositionally biased region" description="Polar residues" evidence="9">
    <location>
        <begin position="111"/>
        <end position="121"/>
    </location>
</feature>
<feature type="region of interest" description="Disordered" evidence="9">
    <location>
        <begin position="578"/>
        <end position="622"/>
    </location>
</feature>
<feature type="region of interest" description="Disordered" evidence="9">
    <location>
        <begin position="55"/>
        <end position="121"/>
    </location>
</feature>
<dbReference type="SUPFAM" id="SSF57667">
    <property type="entry name" value="beta-beta-alpha zinc fingers"/>
    <property type="match status" value="8"/>
</dbReference>
<evidence type="ECO:0000256" key="4">
    <source>
        <dbReference type="ARBA" id="ARBA00022771"/>
    </source>
</evidence>
<reference evidence="11 12" key="1">
    <citation type="submission" date="2024-03" db="EMBL/GenBank/DDBJ databases">
        <title>Adaptation during the transition from Ophiocordyceps entomopathogen to insect associate is accompanied by gene loss and intensified selection.</title>
        <authorList>
            <person name="Ward C.M."/>
            <person name="Onetto C.A."/>
            <person name="Borneman A.R."/>
        </authorList>
    </citation>
    <scope>NUCLEOTIDE SEQUENCE [LARGE SCALE GENOMIC DNA]</scope>
    <source>
        <strain evidence="11">AWRI1</strain>
        <tissue evidence="11">Single Adult Female</tissue>
    </source>
</reference>
<evidence type="ECO:0000256" key="5">
    <source>
        <dbReference type="ARBA" id="ARBA00022833"/>
    </source>
</evidence>
<feature type="domain" description="C2H2-type" evidence="10">
    <location>
        <begin position="741"/>
        <end position="769"/>
    </location>
</feature>
<dbReference type="Pfam" id="PF13912">
    <property type="entry name" value="zf-C2H2_6"/>
    <property type="match status" value="2"/>
</dbReference>
<dbReference type="GO" id="GO:0030674">
    <property type="term" value="F:protein-macromolecule adaptor activity"/>
    <property type="evidence" value="ECO:0007669"/>
    <property type="project" value="UniProtKB-ARBA"/>
</dbReference>
<keyword evidence="12" id="KW-1185">Reference proteome</keyword>
<dbReference type="GO" id="GO:0010468">
    <property type="term" value="P:regulation of gene expression"/>
    <property type="evidence" value="ECO:0007669"/>
    <property type="project" value="TreeGrafter"/>
</dbReference>
<evidence type="ECO:0000256" key="7">
    <source>
        <dbReference type="ARBA" id="ARBA00023242"/>
    </source>
</evidence>
<feature type="compositionally biased region" description="Low complexity" evidence="9">
    <location>
        <begin position="590"/>
        <end position="618"/>
    </location>
</feature>
<feature type="compositionally biased region" description="Low complexity" evidence="9">
    <location>
        <begin position="1340"/>
        <end position="1353"/>
    </location>
</feature>
<keyword evidence="5" id="KW-0862">Zinc</keyword>
<organism evidence="11 12">
    <name type="scientific">Parthenolecanium corni</name>
    <dbReference type="NCBI Taxonomy" id="536013"/>
    <lineage>
        <taxon>Eukaryota</taxon>
        <taxon>Metazoa</taxon>
        <taxon>Ecdysozoa</taxon>
        <taxon>Arthropoda</taxon>
        <taxon>Hexapoda</taxon>
        <taxon>Insecta</taxon>
        <taxon>Pterygota</taxon>
        <taxon>Neoptera</taxon>
        <taxon>Paraneoptera</taxon>
        <taxon>Hemiptera</taxon>
        <taxon>Sternorrhyncha</taxon>
        <taxon>Coccoidea</taxon>
        <taxon>Coccidae</taxon>
        <taxon>Parthenolecanium</taxon>
    </lineage>
</organism>
<feature type="domain" description="C2H2-type" evidence="10">
    <location>
        <begin position="1164"/>
        <end position="1192"/>
    </location>
</feature>
<gene>
    <name evidence="11" type="ORF">V9T40_006779</name>
</gene>
<feature type="domain" description="C2H2-type" evidence="10">
    <location>
        <begin position="1136"/>
        <end position="1163"/>
    </location>
</feature>
<feature type="domain" description="C2H2-type" evidence="10">
    <location>
        <begin position="301"/>
        <end position="328"/>
    </location>
</feature>